<comment type="caution">
    <text evidence="2">The sequence shown here is derived from an EMBL/GenBank/DDBJ whole genome shotgun (WGS) entry which is preliminary data.</text>
</comment>
<gene>
    <name evidence="2" type="ORF">KDK67_06470</name>
</gene>
<dbReference type="EMBL" id="JAGSOI010000020">
    <property type="protein sequence ID" value="MCM1986644.1"/>
    <property type="molecule type" value="Genomic_DNA"/>
</dbReference>
<reference evidence="2" key="2">
    <citation type="submission" date="2021-04" db="EMBL/GenBank/DDBJ databases">
        <authorList>
            <person name="Dong X."/>
        </authorList>
    </citation>
    <scope>NUCLEOTIDE SEQUENCE</scope>
    <source>
        <strain evidence="2">LLY</strain>
    </source>
</reference>
<organism evidence="2 3">
    <name type="scientific">Methanococcoides seepicolus</name>
    <dbReference type="NCBI Taxonomy" id="2828780"/>
    <lineage>
        <taxon>Archaea</taxon>
        <taxon>Methanobacteriati</taxon>
        <taxon>Methanobacteriota</taxon>
        <taxon>Stenosarchaea group</taxon>
        <taxon>Methanomicrobia</taxon>
        <taxon>Methanosarcinales</taxon>
        <taxon>Methanosarcinaceae</taxon>
        <taxon>Methanococcoides</taxon>
    </lineage>
</organism>
<dbReference type="AlphaFoldDB" id="A0A9E4ZGS4"/>
<keyword evidence="1" id="KW-1133">Transmembrane helix</keyword>
<evidence type="ECO:0000313" key="3">
    <source>
        <dbReference type="Proteomes" id="UP001056766"/>
    </source>
</evidence>
<proteinExistence type="predicted"/>
<evidence type="ECO:0000313" key="2">
    <source>
        <dbReference type="EMBL" id="MCM1986644.1"/>
    </source>
</evidence>
<keyword evidence="3" id="KW-1185">Reference proteome</keyword>
<sequence>MESDALAKTYGIDTEVEYKDIHGNVRTSDVIKVSATVEETDDSMMLSVYLLAIIIVGAAGLNLHIKRRKQNIR</sequence>
<name>A0A9E4ZGS4_9EURY</name>
<protein>
    <submittedName>
        <fullName evidence="2">Uncharacterized protein</fullName>
    </submittedName>
</protein>
<feature type="transmembrane region" description="Helical" evidence="1">
    <location>
        <begin position="46"/>
        <end position="65"/>
    </location>
</feature>
<keyword evidence="1" id="KW-0812">Transmembrane</keyword>
<dbReference type="RefSeq" id="WP_250868000.1">
    <property type="nucleotide sequence ID" value="NZ_JAGSOI010000020.1"/>
</dbReference>
<evidence type="ECO:0000256" key="1">
    <source>
        <dbReference type="SAM" id="Phobius"/>
    </source>
</evidence>
<reference evidence="2" key="1">
    <citation type="journal article" date="2021" name="mSystems">
        <title>Bacteria and Archaea Synergistically Convert Glycine Betaine to Biogenic Methane in the Formosa Cold Seep of the South China Sea.</title>
        <authorList>
            <person name="Li L."/>
            <person name="Zhang W."/>
            <person name="Zhang S."/>
            <person name="Song L."/>
            <person name="Sun Q."/>
            <person name="Zhang H."/>
            <person name="Xiang H."/>
            <person name="Dong X."/>
        </authorList>
    </citation>
    <scope>NUCLEOTIDE SEQUENCE</scope>
    <source>
        <strain evidence="2">LLY</strain>
    </source>
</reference>
<dbReference type="Proteomes" id="UP001056766">
    <property type="component" value="Unassembled WGS sequence"/>
</dbReference>
<accession>A0A9E4ZGS4</accession>
<keyword evidence="1" id="KW-0472">Membrane</keyword>